<comment type="caution">
    <text evidence="1">The sequence shown here is derived from an EMBL/GenBank/DDBJ whole genome shotgun (WGS) entry which is preliminary data.</text>
</comment>
<keyword evidence="2" id="KW-1185">Reference proteome</keyword>
<dbReference type="EMBL" id="PVNP01000208">
    <property type="protein sequence ID" value="PRO71284.1"/>
    <property type="molecule type" value="Genomic_DNA"/>
</dbReference>
<organism evidence="1 2">
    <name type="scientific">Alteromonas alba</name>
    <dbReference type="NCBI Taxonomy" id="2079529"/>
    <lineage>
        <taxon>Bacteria</taxon>
        <taxon>Pseudomonadati</taxon>
        <taxon>Pseudomonadota</taxon>
        <taxon>Gammaproteobacteria</taxon>
        <taxon>Alteromonadales</taxon>
        <taxon>Alteromonadaceae</taxon>
        <taxon>Alteromonas/Salinimonas group</taxon>
        <taxon>Alteromonas</taxon>
    </lineage>
</organism>
<evidence type="ECO:0000313" key="1">
    <source>
        <dbReference type="EMBL" id="PRO71284.1"/>
    </source>
</evidence>
<evidence type="ECO:0000313" key="2">
    <source>
        <dbReference type="Proteomes" id="UP000238949"/>
    </source>
</evidence>
<sequence>MTGIELIGLARISDREHQNTHALCEHAKQLGVKKFGPYYKVKKLLAQHNAVIRSSNYELTVGKYFRHHML</sequence>
<reference evidence="2" key="1">
    <citation type="journal article" date="2020" name="Int. J. Syst. Evol. Microbiol.">
        <title>Alteromonas alba sp. nov., a marine bacterium isolated from the seawater of the West Pacific Ocean.</title>
        <authorList>
            <person name="Sun C."/>
            <person name="Wu Y.-H."/>
            <person name="Xamxidin M."/>
            <person name="Cheng H."/>
            <person name="Xu X.-W."/>
        </authorList>
    </citation>
    <scope>NUCLEOTIDE SEQUENCE [LARGE SCALE GENOMIC DNA]</scope>
    <source>
        <strain evidence="2">190</strain>
    </source>
</reference>
<accession>A0A2S9V4E4</accession>
<dbReference type="OrthoDB" id="9808813at2"/>
<proteinExistence type="predicted"/>
<gene>
    <name evidence="1" type="ORF">C6Y40_22725</name>
</gene>
<name>A0A2S9V4E4_9ALTE</name>
<protein>
    <submittedName>
        <fullName evidence="1">Uncharacterized protein</fullName>
    </submittedName>
</protein>
<dbReference type="AlphaFoldDB" id="A0A2S9V4E4"/>
<dbReference type="Proteomes" id="UP000238949">
    <property type="component" value="Unassembled WGS sequence"/>
</dbReference>